<feature type="compositionally biased region" description="Acidic residues" evidence="5">
    <location>
        <begin position="825"/>
        <end position="841"/>
    </location>
</feature>
<feature type="compositionally biased region" description="Low complexity" evidence="5">
    <location>
        <begin position="259"/>
        <end position="276"/>
    </location>
</feature>
<dbReference type="GO" id="GO:0033550">
    <property type="term" value="F:MAP kinase tyrosine phosphatase activity"/>
    <property type="evidence" value="ECO:0007669"/>
    <property type="project" value="TreeGrafter"/>
</dbReference>
<feature type="region of interest" description="Disordered" evidence="5">
    <location>
        <begin position="767"/>
        <end position="853"/>
    </location>
</feature>
<dbReference type="CDD" id="cd14498">
    <property type="entry name" value="DSP"/>
    <property type="match status" value="1"/>
</dbReference>
<dbReference type="Pfam" id="PF00782">
    <property type="entry name" value="DSPc"/>
    <property type="match status" value="1"/>
</dbReference>
<dbReference type="GO" id="GO:0043409">
    <property type="term" value="P:negative regulation of MAPK cascade"/>
    <property type="evidence" value="ECO:0007669"/>
    <property type="project" value="TreeGrafter"/>
</dbReference>
<dbReference type="InterPro" id="IPR029021">
    <property type="entry name" value="Prot-tyrosine_phosphatase-like"/>
</dbReference>
<feature type="domain" description="Tyrosine-protein phosphatase" evidence="6">
    <location>
        <begin position="324"/>
        <end position="473"/>
    </location>
</feature>
<gene>
    <name evidence="8" type="ORF">ABL78_4234</name>
</gene>
<feature type="compositionally biased region" description="Polar residues" evidence="5">
    <location>
        <begin position="921"/>
        <end position="950"/>
    </location>
</feature>
<dbReference type="Proteomes" id="UP000038009">
    <property type="component" value="Unassembled WGS sequence"/>
</dbReference>
<dbReference type="InterPro" id="IPR000387">
    <property type="entry name" value="Tyr_Pase_dom"/>
</dbReference>
<dbReference type="PROSITE" id="PS50054">
    <property type="entry name" value="TYR_PHOSPHATASE_DUAL"/>
    <property type="match status" value="1"/>
</dbReference>
<evidence type="ECO:0000313" key="9">
    <source>
        <dbReference type="Proteomes" id="UP000038009"/>
    </source>
</evidence>
<feature type="region of interest" description="Disordered" evidence="5">
    <location>
        <begin position="478"/>
        <end position="530"/>
    </location>
</feature>
<feature type="region of interest" description="Disordered" evidence="5">
    <location>
        <begin position="867"/>
        <end position="953"/>
    </location>
</feature>
<dbReference type="InterPro" id="IPR000340">
    <property type="entry name" value="Dual-sp_phosphatase_cat-dom"/>
</dbReference>
<evidence type="ECO:0000259" key="6">
    <source>
        <dbReference type="PROSITE" id="PS50054"/>
    </source>
</evidence>
<feature type="compositionally biased region" description="Polar residues" evidence="5">
    <location>
        <begin position="773"/>
        <end position="784"/>
    </location>
</feature>
<keyword evidence="4" id="KW-0904">Protein phosphatase</keyword>
<dbReference type="PANTHER" id="PTHR10159">
    <property type="entry name" value="DUAL SPECIFICITY PROTEIN PHOSPHATASE"/>
    <property type="match status" value="1"/>
</dbReference>
<protein>
    <recommendedName>
        <fullName evidence="2">protein-tyrosine-phosphatase</fullName>
        <ecNumber evidence="2">3.1.3.48</ecNumber>
    </recommendedName>
</protein>
<feature type="region of interest" description="Disordered" evidence="5">
    <location>
        <begin position="96"/>
        <end position="119"/>
    </location>
</feature>
<feature type="region of interest" description="Disordered" evidence="5">
    <location>
        <begin position="1"/>
        <end position="27"/>
    </location>
</feature>
<keyword evidence="9" id="KW-1185">Reference proteome</keyword>
<dbReference type="EMBL" id="LJSK01000120">
    <property type="protein sequence ID" value="KPI86676.1"/>
    <property type="molecule type" value="Genomic_DNA"/>
</dbReference>
<dbReference type="SMART" id="SM00195">
    <property type="entry name" value="DSPc"/>
    <property type="match status" value="1"/>
</dbReference>
<feature type="domain" description="Tyrosine specific protein phosphatases" evidence="7">
    <location>
        <begin position="400"/>
        <end position="451"/>
    </location>
</feature>
<comment type="similarity">
    <text evidence="1">Belongs to the protein-tyrosine phosphatase family. Non-receptor class dual specificity subfamily.</text>
</comment>
<evidence type="ECO:0000313" key="8">
    <source>
        <dbReference type="EMBL" id="KPI86676.1"/>
    </source>
</evidence>
<feature type="compositionally biased region" description="Polar residues" evidence="5">
    <location>
        <begin position="867"/>
        <end position="888"/>
    </location>
</feature>
<keyword evidence="3" id="KW-0378">Hydrolase</keyword>
<dbReference type="EC" id="3.1.3.48" evidence="2"/>
<evidence type="ECO:0000259" key="7">
    <source>
        <dbReference type="PROSITE" id="PS50056"/>
    </source>
</evidence>
<dbReference type="GO" id="GO:0005737">
    <property type="term" value="C:cytoplasm"/>
    <property type="evidence" value="ECO:0007669"/>
    <property type="project" value="TreeGrafter"/>
</dbReference>
<dbReference type="PANTHER" id="PTHR10159:SF532">
    <property type="entry name" value="SPECIFICITY PROTEIN PHOSPHATASE, PUTATIVE-RELATED"/>
    <property type="match status" value="1"/>
</dbReference>
<accession>A0A0N0P5N5</accession>
<evidence type="ECO:0000256" key="3">
    <source>
        <dbReference type="ARBA" id="ARBA00022801"/>
    </source>
</evidence>
<dbReference type="PROSITE" id="PS50056">
    <property type="entry name" value="TYR_PHOSPHATASE_2"/>
    <property type="match status" value="1"/>
</dbReference>
<dbReference type="OrthoDB" id="273181at2759"/>
<feature type="compositionally biased region" description="Polar residues" evidence="5">
    <location>
        <begin position="811"/>
        <end position="821"/>
    </location>
</feature>
<name>A0A0N0P5N5_LEPSE</name>
<dbReference type="PROSITE" id="PS00383">
    <property type="entry name" value="TYR_PHOSPHATASE_1"/>
    <property type="match status" value="1"/>
</dbReference>
<dbReference type="GO" id="GO:0017017">
    <property type="term" value="F:MAP kinase tyrosine/serine/threonine phosphatase activity"/>
    <property type="evidence" value="ECO:0007669"/>
    <property type="project" value="TreeGrafter"/>
</dbReference>
<feature type="compositionally biased region" description="Gly residues" evidence="5">
    <location>
        <begin position="510"/>
        <end position="523"/>
    </location>
</feature>
<evidence type="ECO:0000256" key="1">
    <source>
        <dbReference type="ARBA" id="ARBA00008601"/>
    </source>
</evidence>
<organism evidence="8 9">
    <name type="scientific">Leptomonas seymouri</name>
    <dbReference type="NCBI Taxonomy" id="5684"/>
    <lineage>
        <taxon>Eukaryota</taxon>
        <taxon>Discoba</taxon>
        <taxon>Euglenozoa</taxon>
        <taxon>Kinetoplastea</taxon>
        <taxon>Metakinetoplastina</taxon>
        <taxon>Trypanosomatida</taxon>
        <taxon>Trypanosomatidae</taxon>
        <taxon>Leishmaniinae</taxon>
        <taxon>Leptomonas</taxon>
    </lineage>
</organism>
<dbReference type="AlphaFoldDB" id="A0A0N0P5N5"/>
<dbReference type="InterPro" id="IPR016130">
    <property type="entry name" value="Tyr_Pase_AS"/>
</dbReference>
<dbReference type="SUPFAM" id="SSF52799">
    <property type="entry name" value="(Phosphotyrosine protein) phosphatases II"/>
    <property type="match status" value="1"/>
</dbReference>
<feature type="compositionally biased region" description="Polar residues" evidence="5">
    <location>
        <begin position="1"/>
        <end position="10"/>
    </location>
</feature>
<evidence type="ECO:0000256" key="5">
    <source>
        <dbReference type="SAM" id="MobiDB-lite"/>
    </source>
</evidence>
<dbReference type="Gene3D" id="3.90.190.10">
    <property type="entry name" value="Protein tyrosine phosphatase superfamily"/>
    <property type="match status" value="1"/>
</dbReference>
<evidence type="ECO:0000256" key="4">
    <source>
        <dbReference type="ARBA" id="ARBA00022912"/>
    </source>
</evidence>
<feature type="compositionally biased region" description="Basic and acidic residues" evidence="5">
    <location>
        <begin position="790"/>
        <end position="800"/>
    </location>
</feature>
<dbReference type="GO" id="GO:0008330">
    <property type="term" value="F:protein tyrosine/threonine phosphatase activity"/>
    <property type="evidence" value="ECO:0007669"/>
    <property type="project" value="TreeGrafter"/>
</dbReference>
<dbReference type="InterPro" id="IPR020422">
    <property type="entry name" value="TYR_PHOSPHATASE_DUAL_dom"/>
</dbReference>
<evidence type="ECO:0000256" key="2">
    <source>
        <dbReference type="ARBA" id="ARBA00013064"/>
    </source>
</evidence>
<feature type="region of interest" description="Disordered" evidence="5">
    <location>
        <begin position="709"/>
        <end position="728"/>
    </location>
</feature>
<dbReference type="OMA" id="RLACRQT"/>
<dbReference type="VEuPathDB" id="TriTrypDB:Lsey_0120_0010"/>
<proteinExistence type="inferred from homology"/>
<comment type="caution">
    <text evidence="8">The sequence shown here is derived from an EMBL/GenBank/DDBJ whole genome shotgun (WGS) entry which is preliminary data.</text>
</comment>
<feature type="region of interest" description="Disordered" evidence="5">
    <location>
        <begin position="257"/>
        <end position="276"/>
    </location>
</feature>
<sequence length="968" mass="102105">MASSVPQSATLPPPLHSPHSPYTKNRGSAFGSCFDDCEEKCSRRSQPLPPQPPQQVHLHMWSDVDRTDTETSSFARLSVHSSQPTTPCAETHTTAFMRGPKSGTPTSALETPPSFGKSKDARLACRQTIEDAYAPATSEASGDIGRPQKKELRLEECVANVCTVNRAVYSASTLSTTTTTTSTDAACAGGRDSSIFSFTTSMPDTYLTALPIGRNSNGVCVGGSINRQVFGALTSQLAPNPSPTPCLSIPTPLNGCTGRAPGSSSERSSGNANANEANSCMSRISKCKRRLQGLDRPAFDLKAVEEAQPSFLEEERVCNAAQCFPLSEITPLLCVGTWKDAANPKLLRHLGITYVLNVARELDPAAEANVIARNKNIIYESIPMSDCHSQDVGAHLRQAFEFIERARAAKSRVLVHCRRGISRSPAIVVGYLMASEHRSYEEALRFVTERRSCVSLNLAFQERLSEFVPNGEFFHGRPPSPAVLTQPSPFTETPGGALFSLNPTSKRSDQGGGDAGGGSGDGRAGPSRHLQHSVVRLCKSDDALPITRSTVSATSSNASSRASSTMPRNRLIAAVPSASSNFSCTTKCPRPAMHHISVVKASSPFTATRTTNSTCTAPATAFVEDSSVVAAATGRGKQQRSLWLEEDVAHPLAVANGSSSKPFGTAQHTESVWTAKNAPLRALSKPAMQPTGGRGGFADFRTCRSSDNNSCCSSMADTNQDEEEVEEPGSPFIIGNRRAAAPLGFGQPSSRSNASAASKKYTSSFSESADSSTAQLHPSFSNAMRGSGAAEDHHHQHNDSSADIPDAGLRQSPSRNATQASAFDDLADEGSGDNVDTDGVEEPPTMSDLGDLHKPCLASFAPRLSQLGKSSRSTGLASGSVDSGNANKSGIAPPVPLRETFEVAKARTSTPAESPSRGEESCSSGSHGNNMGTVGGLSTTPYGTQGSLNDSTDHETAPIVLHLSSLIG</sequence>
<reference evidence="8 9" key="1">
    <citation type="journal article" date="2015" name="PLoS Pathog.">
        <title>Leptomonas seymouri: Adaptations to the Dixenous Life Cycle Analyzed by Genome Sequencing, Transcriptome Profiling and Co-infection with Leishmania donovani.</title>
        <authorList>
            <person name="Kraeva N."/>
            <person name="Butenko A."/>
            <person name="Hlavacova J."/>
            <person name="Kostygov A."/>
            <person name="Myskova J."/>
            <person name="Grybchuk D."/>
            <person name="Lestinova T."/>
            <person name="Votypka J."/>
            <person name="Volf P."/>
            <person name="Opperdoes F."/>
            <person name="Flegontov P."/>
            <person name="Lukes J."/>
            <person name="Yurchenko V."/>
        </authorList>
    </citation>
    <scope>NUCLEOTIDE SEQUENCE [LARGE SCALE GENOMIC DNA]</scope>
    <source>
        <strain evidence="8 9">ATCC 30220</strain>
    </source>
</reference>